<sequence>MKRDDQTGLAISGNKVRKLEFLFGEAFASGADCVITGGAAQSNHCRQTAAAAAQLGMECHLALGGEEPDRFQGNLLLDRLLGAHLHWCGEDRKGERIPALVEQLRERGKTPYVIPYGGSNGTGALGLVDAVRELQDQHQAQALPAFTHVVFASSSGGTHAGLLAGCSLLRTDYQLIGIGIDKEDMGGEPLSAVIVRLADEVLYRLDAAATSVAAVTLEMRYAEPGYGVVGDVEREALSLVAATKGILLDPVYTGRAMGGLLDLIRNRRLTSEHTVLFWHAGGTPALFSSAHLPCSAATS</sequence>
<feature type="domain" description="Tryptophan synthase beta chain-like PALP" evidence="4">
    <location>
        <begin position="2"/>
        <end position="281"/>
    </location>
</feature>
<comment type="cofactor">
    <cofactor evidence="1">
        <name>pyridoxal 5'-phosphate</name>
        <dbReference type="ChEBI" id="CHEBI:597326"/>
    </cofactor>
</comment>
<dbReference type="InterPro" id="IPR001926">
    <property type="entry name" value="TrpB-like_PALP"/>
</dbReference>
<dbReference type="PIRSF" id="PIRSF006278">
    <property type="entry name" value="ACCD_DCysDesulf"/>
    <property type="match status" value="1"/>
</dbReference>
<dbReference type="SUPFAM" id="SSF53686">
    <property type="entry name" value="Tryptophan synthase beta subunit-like PLP-dependent enzymes"/>
    <property type="match status" value="1"/>
</dbReference>
<dbReference type="InterPro" id="IPR036052">
    <property type="entry name" value="TrpB-like_PALP_sf"/>
</dbReference>
<dbReference type="RefSeq" id="WP_354005643.1">
    <property type="nucleotide sequence ID" value="NZ_AP025516.1"/>
</dbReference>
<protein>
    <submittedName>
        <fullName evidence="5">D-cysteine desulfhydrase</fullName>
    </submittedName>
</protein>
<comment type="similarity">
    <text evidence="2">Belongs to the ACC deaminase/D-cysteine desulfhydrase family.</text>
</comment>
<evidence type="ECO:0000256" key="1">
    <source>
        <dbReference type="ARBA" id="ARBA00001933"/>
    </source>
</evidence>
<dbReference type="Gene3D" id="3.40.50.1100">
    <property type="match status" value="2"/>
</dbReference>
<dbReference type="Proteomes" id="UP000830055">
    <property type="component" value="Chromosome"/>
</dbReference>
<accession>A0ABM7WAX7</accession>
<keyword evidence="3" id="KW-0663">Pyridoxal phosphate</keyword>
<dbReference type="EMBL" id="AP025516">
    <property type="protein sequence ID" value="BDD88096.1"/>
    <property type="molecule type" value="Genomic_DNA"/>
</dbReference>
<evidence type="ECO:0000313" key="5">
    <source>
        <dbReference type="EMBL" id="BDD88096.1"/>
    </source>
</evidence>
<evidence type="ECO:0000256" key="3">
    <source>
        <dbReference type="ARBA" id="ARBA00022898"/>
    </source>
</evidence>
<proteinExistence type="inferred from homology"/>
<evidence type="ECO:0000256" key="2">
    <source>
        <dbReference type="ARBA" id="ARBA00008639"/>
    </source>
</evidence>
<evidence type="ECO:0000259" key="4">
    <source>
        <dbReference type="Pfam" id="PF00291"/>
    </source>
</evidence>
<keyword evidence="6" id="KW-1185">Reference proteome</keyword>
<reference evidence="5 6" key="1">
    <citation type="submission" date="2022-01" db="EMBL/GenBank/DDBJ databases">
        <title>Desulfofustis limnae sp. nov., a novel mesophilic sulfate-reducing bacterium isolated from marsh soil.</title>
        <authorList>
            <person name="Watanabe M."/>
            <person name="Takahashi A."/>
            <person name="Kojima H."/>
            <person name="Fukui M."/>
        </authorList>
    </citation>
    <scope>NUCLEOTIDE SEQUENCE [LARGE SCALE GENOMIC DNA]</scope>
    <source>
        <strain evidence="5 6">PPLL</strain>
    </source>
</reference>
<organism evidence="5 6">
    <name type="scientific">Desulfofustis limnaeus</name>
    <dbReference type="NCBI Taxonomy" id="2740163"/>
    <lineage>
        <taxon>Bacteria</taxon>
        <taxon>Pseudomonadati</taxon>
        <taxon>Thermodesulfobacteriota</taxon>
        <taxon>Desulfobulbia</taxon>
        <taxon>Desulfobulbales</taxon>
        <taxon>Desulfocapsaceae</taxon>
        <taxon>Desulfofustis</taxon>
    </lineage>
</organism>
<dbReference type="Pfam" id="PF00291">
    <property type="entry name" value="PALP"/>
    <property type="match status" value="1"/>
</dbReference>
<dbReference type="PANTHER" id="PTHR43780:SF2">
    <property type="entry name" value="1-AMINOCYCLOPROPANE-1-CARBOXYLATE DEAMINASE-RELATED"/>
    <property type="match status" value="1"/>
</dbReference>
<gene>
    <name evidence="5" type="ORF">DPPLL_24610</name>
</gene>
<evidence type="ECO:0000313" key="6">
    <source>
        <dbReference type="Proteomes" id="UP000830055"/>
    </source>
</evidence>
<dbReference type="InterPro" id="IPR027278">
    <property type="entry name" value="ACCD_DCysDesulf"/>
</dbReference>
<dbReference type="PANTHER" id="PTHR43780">
    <property type="entry name" value="1-AMINOCYCLOPROPANE-1-CARBOXYLATE DEAMINASE-RELATED"/>
    <property type="match status" value="1"/>
</dbReference>
<name>A0ABM7WAX7_9BACT</name>